<protein>
    <submittedName>
        <fullName evidence="2">Uncharacterized protein</fullName>
    </submittedName>
</protein>
<dbReference type="EMBL" id="GBXM01039889">
    <property type="protein sequence ID" value="JAH68688.1"/>
    <property type="molecule type" value="Transcribed_RNA"/>
</dbReference>
<sequence>MTQIWVTLTERHPKQDKTERLAVRRP</sequence>
<reference evidence="2" key="1">
    <citation type="submission" date="2014-11" db="EMBL/GenBank/DDBJ databases">
        <authorList>
            <person name="Amaro Gonzalez C."/>
        </authorList>
    </citation>
    <scope>NUCLEOTIDE SEQUENCE</scope>
</reference>
<evidence type="ECO:0000313" key="2">
    <source>
        <dbReference type="EMBL" id="JAH68688.1"/>
    </source>
</evidence>
<organism evidence="2">
    <name type="scientific">Anguilla anguilla</name>
    <name type="common">European freshwater eel</name>
    <name type="synonym">Muraena anguilla</name>
    <dbReference type="NCBI Taxonomy" id="7936"/>
    <lineage>
        <taxon>Eukaryota</taxon>
        <taxon>Metazoa</taxon>
        <taxon>Chordata</taxon>
        <taxon>Craniata</taxon>
        <taxon>Vertebrata</taxon>
        <taxon>Euteleostomi</taxon>
        <taxon>Actinopterygii</taxon>
        <taxon>Neopterygii</taxon>
        <taxon>Teleostei</taxon>
        <taxon>Anguilliformes</taxon>
        <taxon>Anguillidae</taxon>
        <taxon>Anguilla</taxon>
    </lineage>
</organism>
<feature type="region of interest" description="Disordered" evidence="1">
    <location>
        <begin position="1"/>
        <end position="26"/>
    </location>
</feature>
<dbReference type="AlphaFoldDB" id="A0A0E9UUP6"/>
<feature type="compositionally biased region" description="Basic and acidic residues" evidence="1">
    <location>
        <begin position="9"/>
        <end position="26"/>
    </location>
</feature>
<reference evidence="2" key="2">
    <citation type="journal article" date="2015" name="Fish Shellfish Immunol.">
        <title>Early steps in the European eel (Anguilla anguilla)-Vibrio vulnificus interaction in the gills: Role of the RtxA13 toxin.</title>
        <authorList>
            <person name="Callol A."/>
            <person name="Pajuelo D."/>
            <person name="Ebbesson L."/>
            <person name="Teles M."/>
            <person name="MacKenzie S."/>
            <person name="Amaro C."/>
        </authorList>
    </citation>
    <scope>NUCLEOTIDE SEQUENCE</scope>
</reference>
<name>A0A0E9UUP6_ANGAN</name>
<proteinExistence type="predicted"/>
<evidence type="ECO:0000256" key="1">
    <source>
        <dbReference type="SAM" id="MobiDB-lite"/>
    </source>
</evidence>
<accession>A0A0E9UUP6</accession>